<dbReference type="RefSeq" id="WP_147145173.1">
    <property type="nucleotide sequence ID" value="NZ_BKAJ01000004.1"/>
</dbReference>
<accession>A0A512N1X7</accession>
<dbReference type="OrthoDB" id="9779853at2"/>
<evidence type="ECO:0000259" key="2">
    <source>
        <dbReference type="Pfam" id="PF00561"/>
    </source>
</evidence>
<dbReference type="GO" id="GO:0016787">
    <property type="term" value="F:hydrolase activity"/>
    <property type="evidence" value="ECO:0007669"/>
    <property type="project" value="UniProtKB-KW"/>
</dbReference>
<organism evidence="3 4">
    <name type="scientific">Reyranella soli</name>
    <dbReference type="NCBI Taxonomy" id="1230389"/>
    <lineage>
        <taxon>Bacteria</taxon>
        <taxon>Pseudomonadati</taxon>
        <taxon>Pseudomonadota</taxon>
        <taxon>Alphaproteobacteria</taxon>
        <taxon>Hyphomicrobiales</taxon>
        <taxon>Reyranellaceae</taxon>
        <taxon>Reyranella</taxon>
    </lineage>
</organism>
<evidence type="ECO:0000256" key="1">
    <source>
        <dbReference type="ARBA" id="ARBA00022801"/>
    </source>
</evidence>
<dbReference type="InterPro" id="IPR000073">
    <property type="entry name" value="AB_hydrolase_1"/>
</dbReference>
<dbReference type="PANTHER" id="PTHR43798">
    <property type="entry name" value="MONOACYLGLYCEROL LIPASE"/>
    <property type="match status" value="1"/>
</dbReference>
<name>A0A512N1X7_9HYPH</name>
<dbReference type="PANTHER" id="PTHR43798:SF31">
    <property type="entry name" value="AB HYDROLASE SUPERFAMILY PROTEIN YCLE"/>
    <property type="match status" value="1"/>
</dbReference>
<dbReference type="Proteomes" id="UP000321058">
    <property type="component" value="Unassembled WGS sequence"/>
</dbReference>
<protein>
    <submittedName>
        <fullName evidence="3">Arylesterase</fullName>
    </submittedName>
</protein>
<dbReference type="AlphaFoldDB" id="A0A512N1X7"/>
<dbReference type="Gene3D" id="3.40.50.1820">
    <property type="entry name" value="alpha/beta hydrolase"/>
    <property type="match status" value="1"/>
</dbReference>
<dbReference type="PRINTS" id="PR00111">
    <property type="entry name" value="ABHYDROLASE"/>
</dbReference>
<dbReference type="InterPro" id="IPR029058">
    <property type="entry name" value="AB_hydrolase_fold"/>
</dbReference>
<sequence>MDRRSATTSIAAGAVATLVAAGSRPAAARVPVAARPSFIETDDGASLFHLDWGTGKPVVFTHAWSLNADIWEYQLVELADQGLRCVAYDRRGHGRSSDPGRGYDYDRLADDLAAVIDQLDLSDVTLVAHSMGNGEAVRYLRRHGSARIARLVMLSTVPPQSTSDFSPLIAGLKQDRPAFLAKGVTAFTGGHPAVSPTLTEWIVAQFMRASPKATIDCMRAIAGGDFRADMQAVTVPTLIAHGDKDVVNPLDTTARKVAELIPGSTLKVYEGAPHGLVITHRDRLARDILSFAHG</sequence>
<dbReference type="EMBL" id="BKAJ01000004">
    <property type="protein sequence ID" value="GEP52986.1"/>
    <property type="molecule type" value="Genomic_DNA"/>
</dbReference>
<feature type="domain" description="AB hydrolase-1" evidence="2">
    <location>
        <begin position="56"/>
        <end position="172"/>
    </location>
</feature>
<reference evidence="3 4" key="1">
    <citation type="submission" date="2019-07" db="EMBL/GenBank/DDBJ databases">
        <title>Whole genome shotgun sequence of Reyranella soli NBRC 108950.</title>
        <authorList>
            <person name="Hosoyama A."/>
            <person name="Uohara A."/>
            <person name="Ohji S."/>
            <person name="Ichikawa N."/>
        </authorList>
    </citation>
    <scope>NUCLEOTIDE SEQUENCE [LARGE SCALE GENOMIC DNA]</scope>
    <source>
        <strain evidence="3 4">NBRC 108950</strain>
    </source>
</reference>
<dbReference type="GO" id="GO:0016020">
    <property type="term" value="C:membrane"/>
    <property type="evidence" value="ECO:0007669"/>
    <property type="project" value="TreeGrafter"/>
</dbReference>
<proteinExistence type="predicted"/>
<dbReference type="PRINTS" id="PR00412">
    <property type="entry name" value="EPOXHYDRLASE"/>
</dbReference>
<gene>
    <name evidence="3" type="ORF">RSO01_01520</name>
</gene>
<comment type="caution">
    <text evidence="3">The sequence shown here is derived from an EMBL/GenBank/DDBJ whole genome shotgun (WGS) entry which is preliminary data.</text>
</comment>
<dbReference type="InterPro" id="IPR000639">
    <property type="entry name" value="Epox_hydrolase-like"/>
</dbReference>
<dbReference type="InterPro" id="IPR050266">
    <property type="entry name" value="AB_hydrolase_sf"/>
</dbReference>
<evidence type="ECO:0000313" key="4">
    <source>
        <dbReference type="Proteomes" id="UP000321058"/>
    </source>
</evidence>
<dbReference type="Pfam" id="PF00561">
    <property type="entry name" value="Abhydrolase_1"/>
    <property type="match status" value="1"/>
</dbReference>
<evidence type="ECO:0000313" key="3">
    <source>
        <dbReference type="EMBL" id="GEP52986.1"/>
    </source>
</evidence>
<keyword evidence="4" id="KW-1185">Reference proteome</keyword>
<dbReference type="SUPFAM" id="SSF53474">
    <property type="entry name" value="alpha/beta-Hydrolases"/>
    <property type="match status" value="1"/>
</dbReference>
<keyword evidence="1" id="KW-0378">Hydrolase</keyword>